<evidence type="ECO:0000313" key="3">
    <source>
        <dbReference type="EMBL" id="GAK44645.1"/>
    </source>
</evidence>
<dbReference type="GO" id="GO:0005615">
    <property type="term" value="C:extracellular space"/>
    <property type="evidence" value="ECO:0007669"/>
    <property type="project" value="TreeGrafter"/>
</dbReference>
<dbReference type="eggNOG" id="COG2335">
    <property type="taxonomic scope" value="Bacteria"/>
</dbReference>
<dbReference type="PANTHER" id="PTHR10900:SF77">
    <property type="entry name" value="FI19380P1"/>
    <property type="match status" value="1"/>
</dbReference>
<evidence type="ECO:0000256" key="1">
    <source>
        <dbReference type="SAM" id="SignalP"/>
    </source>
</evidence>
<feature type="chain" id="PRO_5001754969" evidence="1">
    <location>
        <begin position="26"/>
        <end position="181"/>
    </location>
</feature>
<evidence type="ECO:0000259" key="2">
    <source>
        <dbReference type="PROSITE" id="PS50213"/>
    </source>
</evidence>
<name>A0A081B9C7_9HYPH</name>
<dbReference type="GO" id="GO:0030198">
    <property type="term" value="P:extracellular matrix organization"/>
    <property type="evidence" value="ECO:0007669"/>
    <property type="project" value="TreeGrafter"/>
</dbReference>
<dbReference type="SUPFAM" id="SSF82153">
    <property type="entry name" value="FAS1 domain"/>
    <property type="match status" value="1"/>
</dbReference>
<organism evidence="3 4">
    <name type="scientific">Tepidicaulis marinus</name>
    <dbReference type="NCBI Taxonomy" id="1333998"/>
    <lineage>
        <taxon>Bacteria</taxon>
        <taxon>Pseudomonadati</taxon>
        <taxon>Pseudomonadota</taxon>
        <taxon>Alphaproteobacteria</taxon>
        <taxon>Hyphomicrobiales</taxon>
        <taxon>Parvibaculaceae</taxon>
        <taxon>Tepidicaulis</taxon>
    </lineage>
</organism>
<dbReference type="PROSITE" id="PS50213">
    <property type="entry name" value="FAS1"/>
    <property type="match status" value="1"/>
</dbReference>
<accession>A0A081B9C7</accession>
<comment type="caution">
    <text evidence="3">The sequence shown here is derived from an EMBL/GenBank/DDBJ whole genome shotgun (WGS) entry which is preliminary data.</text>
</comment>
<dbReference type="InterPro" id="IPR050904">
    <property type="entry name" value="Adhesion/Biosynth-related"/>
</dbReference>
<feature type="signal peptide" evidence="1">
    <location>
        <begin position="1"/>
        <end position="25"/>
    </location>
</feature>
<dbReference type="InterPro" id="IPR000782">
    <property type="entry name" value="FAS1_domain"/>
</dbReference>
<dbReference type="Proteomes" id="UP000028702">
    <property type="component" value="Unassembled WGS sequence"/>
</dbReference>
<dbReference type="InterPro" id="IPR036378">
    <property type="entry name" value="FAS1_dom_sf"/>
</dbReference>
<dbReference type="GO" id="GO:0031012">
    <property type="term" value="C:extracellular matrix"/>
    <property type="evidence" value="ECO:0007669"/>
    <property type="project" value="TreeGrafter"/>
</dbReference>
<dbReference type="GO" id="GO:0007155">
    <property type="term" value="P:cell adhesion"/>
    <property type="evidence" value="ECO:0007669"/>
    <property type="project" value="TreeGrafter"/>
</dbReference>
<protein>
    <submittedName>
        <fullName evidence="3">Beta-Ig-H3/fasciclin</fullName>
    </submittedName>
</protein>
<sequence>MARLTTFLTAFAFLALAALPGQAKAADIYETLKADPQFSILVQIIEGADLEWRYQDERPRTVFAPVNAAFESIPGGYEDMLPPLNPSTKENVSALLLYQIVPGRVRPETLTGQLTSMTTFQRGKVMIDGTKDPLRYGGRFGGNVAGPVQEASNGLIVPIDAMPIPQFEEVTPPKLEAPEGQ</sequence>
<dbReference type="RefSeq" id="WP_052379239.1">
    <property type="nucleotide sequence ID" value="NZ_BBIO01000004.1"/>
</dbReference>
<dbReference type="PANTHER" id="PTHR10900">
    <property type="entry name" value="PERIOSTIN-RELATED"/>
    <property type="match status" value="1"/>
</dbReference>
<dbReference type="GO" id="GO:0050839">
    <property type="term" value="F:cell adhesion molecule binding"/>
    <property type="evidence" value="ECO:0007669"/>
    <property type="project" value="TreeGrafter"/>
</dbReference>
<dbReference type="Pfam" id="PF02469">
    <property type="entry name" value="Fasciclin"/>
    <property type="match status" value="1"/>
</dbReference>
<dbReference type="EMBL" id="BBIO01000004">
    <property type="protein sequence ID" value="GAK44645.1"/>
    <property type="molecule type" value="Genomic_DNA"/>
</dbReference>
<keyword evidence="4" id="KW-1185">Reference proteome</keyword>
<gene>
    <name evidence="3" type="ORF">M2A_1144</name>
</gene>
<dbReference type="Gene3D" id="2.30.180.10">
    <property type="entry name" value="FAS1 domain"/>
    <property type="match status" value="1"/>
</dbReference>
<reference evidence="3 4" key="1">
    <citation type="submission" date="2014-07" db="EMBL/GenBank/DDBJ databases">
        <title>Tepidicaulis marinum gen. nov., sp. nov., a novel marine bacterium denitrifying nitrate to nitrous oxide strictly under microaerobic conditions.</title>
        <authorList>
            <person name="Takeuchi M."/>
            <person name="Yamagishi T."/>
            <person name="Kamagata Y."/>
            <person name="Oshima K."/>
            <person name="Hattori M."/>
            <person name="Katayama T."/>
            <person name="Hanada S."/>
            <person name="Tamaki H."/>
            <person name="Marumo K."/>
            <person name="Maeda H."/>
            <person name="Nedachi M."/>
            <person name="Iwasaki W."/>
            <person name="Suwa Y."/>
            <person name="Sakata S."/>
        </authorList>
    </citation>
    <scope>NUCLEOTIDE SEQUENCE [LARGE SCALE GENOMIC DNA]</scope>
    <source>
        <strain evidence="3 4">MA2</strain>
    </source>
</reference>
<proteinExistence type="predicted"/>
<dbReference type="AlphaFoldDB" id="A0A081B9C7"/>
<feature type="domain" description="FAS1" evidence="2">
    <location>
        <begin position="25"/>
        <end position="163"/>
    </location>
</feature>
<dbReference type="STRING" id="1333998.M2A_1144"/>
<evidence type="ECO:0000313" key="4">
    <source>
        <dbReference type="Proteomes" id="UP000028702"/>
    </source>
</evidence>
<keyword evidence="1" id="KW-0732">Signal</keyword>